<keyword evidence="9" id="KW-1185">Reference proteome</keyword>
<dbReference type="AlphaFoldDB" id="A0A7Z2YDW9"/>
<keyword evidence="2 4" id="KW-0807">Transducer</keyword>
<evidence type="ECO:0000256" key="3">
    <source>
        <dbReference type="ARBA" id="ARBA00029447"/>
    </source>
</evidence>
<protein>
    <submittedName>
        <fullName evidence="8">HAMP domain-containing protein</fullName>
    </submittedName>
</protein>
<keyword evidence="5" id="KW-0472">Membrane</keyword>
<dbReference type="Gene3D" id="3.30.450.20">
    <property type="entry name" value="PAS domain"/>
    <property type="match status" value="1"/>
</dbReference>
<dbReference type="Proteomes" id="UP000464262">
    <property type="component" value="Chromosome 1"/>
</dbReference>
<dbReference type="CDD" id="cd11386">
    <property type="entry name" value="MCP_signal"/>
    <property type="match status" value="1"/>
</dbReference>
<dbReference type="CDD" id="cd06225">
    <property type="entry name" value="HAMP"/>
    <property type="match status" value="1"/>
</dbReference>
<proteinExistence type="inferred from homology"/>
<reference evidence="8 9" key="1">
    <citation type="submission" date="2020-01" db="EMBL/GenBank/DDBJ databases">
        <title>Whole genome and functional gene identification of agarase of Vibrio HN897.</title>
        <authorList>
            <person name="Liu Y."/>
            <person name="Zhao Z."/>
        </authorList>
    </citation>
    <scope>NUCLEOTIDE SEQUENCE [LARGE SCALE GENOMIC DNA]</scope>
    <source>
        <strain evidence="8 9">HN897</strain>
    </source>
</reference>
<sequence length="706" mass="75897">MRTLSVQWKITLLVGCCLLVTSLSLVALSLYNATTNQSVVQAHSTRTVQDKSQQLVITQAMLASLEVEQYLERAQLRAEMIAATVLLSKSSSEDSFGSSEDLRTALVDIVRETVVSFDEIDSAYLVFLPDALDSEDTNYAGADYVGSNDVGRFASLWSMEENSQQPVQRVLKESQLASGRFNSIESCLSASNSVCLGAVETKIFNSRTILNVPLSVPVRSEGELLGFFGTVINLSSMASIVTNADEQLFDGVGLVTITDAQNRVIATDSTDLTLLTAYTSADFTQPELSRLFAQSAVTSQWSENQQQFAVYVPISLGSQVWRVMIEIPRDAVFADAFSLDTVIAEQMKEAIEKELIFAALVIAVALGVIYLMARSIVRPIRAVANRLEEISSGEGDLTQRLTVNSKDELGALAHGFNTFLTRLQETISDVVNTSNEIASTTQQAKHYAHETRESSSAQFKEVDLVATASEEMTQTAGMVVQNAESAVVAALQAQESALAGEQVVVSTEGEMNKLVDNMTAAVPVVTALAENNANITEILAVIEGISEQTNLLALNAAIEAARAGDQGRGFAVVADEVRGLATRTQDSVGEIREVINKVEAGTQDVVDAIEVGNTLASGAAVEVKKAVEELKQIADSVNAIHDMNSQIVKAAEEQQQVSTEVNQNVANIRDLSAGILQNAKDSEDVAQSIDGISSQQQALMQQFKVS</sequence>
<dbReference type="FunFam" id="1.10.287.950:FF:000001">
    <property type="entry name" value="Methyl-accepting chemotaxis sensory transducer"/>
    <property type="match status" value="1"/>
</dbReference>
<dbReference type="PROSITE" id="PS50885">
    <property type="entry name" value="HAMP"/>
    <property type="match status" value="1"/>
</dbReference>
<evidence type="ECO:0000259" key="6">
    <source>
        <dbReference type="PROSITE" id="PS50111"/>
    </source>
</evidence>
<accession>A0A7Z2YDW9</accession>
<dbReference type="SMART" id="SM00304">
    <property type="entry name" value="HAMP"/>
    <property type="match status" value="1"/>
</dbReference>
<feature type="transmembrane region" description="Helical" evidence="5">
    <location>
        <begin position="355"/>
        <end position="373"/>
    </location>
</feature>
<evidence type="ECO:0000313" key="8">
    <source>
        <dbReference type="EMBL" id="QIA63782.1"/>
    </source>
</evidence>
<dbReference type="GO" id="GO:0016020">
    <property type="term" value="C:membrane"/>
    <property type="evidence" value="ECO:0007669"/>
    <property type="project" value="UniProtKB-SubCell"/>
</dbReference>
<dbReference type="Gene3D" id="1.10.287.950">
    <property type="entry name" value="Methyl-accepting chemotaxis protein"/>
    <property type="match status" value="1"/>
</dbReference>
<dbReference type="PANTHER" id="PTHR32089">
    <property type="entry name" value="METHYL-ACCEPTING CHEMOTAXIS PROTEIN MCPB"/>
    <property type="match status" value="1"/>
</dbReference>
<organism evidence="8 9">
    <name type="scientific">Vibrio astriarenae</name>
    <dbReference type="NCBI Taxonomy" id="1481923"/>
    <lineage>
        <taxon>Bacteria</taxon>
        <taxon>Pseudomonadati</taxon>
        <taxon>Pseudomonadota</taxon>
        <taxon>Gammaproteobacteria</taxon>
        <taxon>Vibrionales</taxon>
        <taxon>Vibrionaceae</taxon>
        <taxon>Vibrio</taxon>
    </lineage>
</organism>
<keyword evidence="5" id="KW-0812">Transmembrane</keyword>
<gene>
    <name evidence="8" type="ORF">GT360_09730</name>
</gene>
<dbReference type="RefSeq" id="WP_164648678.1">
    <property type="nucleotide sequence ID" value="NZ_CP047475.1"/>
</dbReference>
<dbReference type="SMART" id="SM00283">
    <property type="entry name" value="MA"/>
    <property type="match status" value="1"/>
</dbReference>
<dbReference type="Pfam" id="PF00672">
    <property type="entry name" value="HAMP"/>
    <property type="match status" value="1"/>
</dbReference>
<comment type="subcellular location">
    <subcellularLocation>
        <location evidence="1">Membrane</location>
    </subcellularLocation>
</comment>
<dbReference type="InterPro" id="IPR003660">
    <property type="entry name" value="HAMP_dom"/>
</dbReference>
<keyword evidence="5" id="KW-1133">Transmembrane helix</keyword>
<evidence type="ECO:0000259" key="7">
    <source>
        <dbReference type="PROSITE" id="PS50885"/>
    </source>
</evidence>
<dbReference type="GO" id="GO:0007165">
    <property type="term" value="P:signal transduction"/>
    <property type="evidence" value="ECO:0007669"/>
    <property type="project" value="UniProtKB-KW"/>
</dbReference>
<evidence type="ECO:0000256" key="1">
    <source>
        <dbReference type="ARBA" id="ARBA00004370"/>
    </source>
</evidence>
<dbReference type="SUPFAM" id="SSF58104">
    <property type="entry name" value="Methyl-accepting chemotaxis protein (MCP) signaling domain"/>
    <property type="match status" value="1"/>
</dbReference>
<evidence type="ECO:0000256" key="4">
    <source>
        <dbReference type="PROSITE-ProRule" id="PRU00284"/>
    </source>
</evidence>
<dbReference type="PANTHER" id="PTHR32089:SF55">
    <property type="entry name" value="METHYL ACCEPTING SENSORY TRANSDUCER WITH CACHE_2 SMALL MOLECULE BINDING DOMAIN"/>
    <property type="match status" value="1"/>
</dbReference>
<name>A0A7Z2YDW9_9VIBR</name>
<evidence type="ECO:0000256" key="5">
    <source>
        <dbReference type="SAM" id="Phobius"/>
    </source>
</evidence>
<comment type="similarity">
    <text evidence="3">Belongs to the methyl-accepting chemotaxis (MCP) protein family.</text>
</comment>
<dbReference type="InterPro" id="IPR004089">
    <property type="entry name" value="MCPsignal_dom"/>
</dbReference>
<evidence type="ECO:0000313" key="9">
    <source>
        <dbReference type="Proteomes" id="UP000464262"/>
    </source>
</evidence>
<evidence type="ECO:0000256" key="2">
    <source>
        <dbReference type="ARBA" id="ARBA00023224"/>
    </source>
</evidence>
<feature type="domain" description="Methyl-accepting transducer" evidence="6">
    <location>
        <begin position="433"/>
        <end position="669"/>
    </location>
</feature>
<dbReference type="EMBL" id="CP047475">
    <property type="protein sequence ID" value="QIA63782.1"/>
    <property type="molecule type" value="Genomic_DNA"/>
</dbReference>
<dbReference type="GO" id="GO:0006935">
    <property type="term" value="P:chemotaxis"/>
    <property type="evidence" value="ECO:0007669"/>
    <property type="project" value="UniProtKB-ARBA"/>
</dbReference>
<dbReference type="Pfam" id="PF00015">
    <property type="entry name" value="MCPsignal"/>
    <property type="match status" value="1"/>
</dbReference>
<feature type="domain" description="HAMP" evidence="7">
    <location>
        <begin position="374"/>
        <end position="428"/>
    </location>
</feature>
<dbReference type="KEGG" id="vas:GT360_09730"/>
<dbReference type="PROSITE" id="PS50111">
    <property type="entry name" value="CHEMOTAXIS_TRANSDUC_2"/>
    <property type="match status" value="1"/>
</dbReference>